<evidence type="ECO:0000313" key="5">
    <source>
        <dbReference type="Proteomes" id="UP001152658"/>
    </source>
</evidence>
<dbReference type="EMBL" id="CALYLK010000002">
    <property type="protein sequence ID" value="CAH8198286.1"/>
    <property type="molecule type" value="Genomic_DNA"/>
</dbReference>
<sequence>MKQDNLSHYLDDADQSVKNFIASLLDAFSNQIKKEDAPLVQLEYFGARMEVRLLAFEGVYDPSKDNPQCTKLSKS</sequence>
<dbReference type="EMBL" id="JAKNAX010000043">
    <property type="protein sequence ID" value="MDE1347589.1"/>
    <property type="molecule type" value="Genomic_DNA"/>
</dbReference>
<dbReference type="Proteomes" id="UP001152658">
    <property type="component" value="Unassembled WGS sequence"/>
</dbReference>
<dbReference type="Proteomes" id="UP001239257">
    <property type="component" value="Chromosome 2"/>
</dbReference>
<organism evidence="2 4">
    <name type="scientific">Vibrio aestuarianus</name>
    <dbReference type="NCBI Taxonomy" id="28171"/>
    <lineage>
        <taxon>Bacteria</taxon>
        <taxon>Pseudomonadati</taxon>
        <taxon>Pseudomonadota</taxon>
        <taxon>Gammaproteobacteria</taxon>
        <taxon>Vibrionales</taxon>
        <taxon>Vibrionaceae</taxon>
        <taxon>Vibrio</taxon>
    </lineage>
</organism>
<protein>
    <submittedName>
        <fullName evidence="2">Uncharacterized protein</fullName>
    </submittedName>
</protein>
<name>A0A9X4EYM8_9VIBR</name>
<proteinExistence type="predicted"/>
<dbReference type="Proteomes" id="UP001140978">
    <property type="component" value="Unassembled WGS sequence"/>
</dbReference>
<dbReference type="EMBL" id="CP118710">
    <property type="protein sequence ID" value="WGK83874.1"/>
    <property type="molecule type" value="Genomic_DNA"/>
</dbReference>
<keyword evidence="5" id="KW-1185">Reference proteome</keyword>
<gene>
    <name evidence="2" type="ORF">L9X51_14250</name>
    <name evidence="3" type="ORF">PYE51_15875</name>
    <name evidence="1" type="ORF">VAE063_1010235</name>
</gene>
<evidence type="ECO:0000313" key="3">
    <source>
        <dbReference type="EMBL" id="WGK83874.1"/>
    </source>
</evidence>
<reference evidence="2" key="1">
    <citation type="submission" date="2022-02" db="EMBL/GenBank/DDBJ databases">
        <title>Emergence and expansion in Europe of a Vibrio aestuarianus clonal complex pathogenic for oysters.</title>
        <authorList>
            <person name="Mesnil A."/>
            <person name="Travers M.-A."/>
        </authorList>
    </citation>
    <scope>NUCLEOTIDE SEQUENCE</scope>
    <source>
        <strain evidence="2">19_064_15T1</strain>
        <strain evidence="3">U29</strain>
    </source>
</reference>
<reference evidence="1" key="2">
    <citation type="submission" date="2022-06" db="EMBL/GenBank/DDBJ databases">
        <authorList>
            <person name="Goudenege D."/>
            <person name="Le Roux F."/>
        </authorList>
    </citation>
    <scope>NUCLEOTIDE SEQUENCE</scope>
    <source>
        <strain evidence="1">12-063</strain>
    </source>
</reference>
<dbReference type="AlphaFoldDB" id="A0A9X4EYM8"/>
<evidence type="ECO:0000313" key="2">
    <source>
        <dbReference type="EMBL" id="MDE1347589.1"/>
    </source>
</evidence>
<accession>A0A9X4EYM8</accession>
<evidence type="ECO:0000313" key="4">
    <source>
        <dbReference type="Proteomes" id="UP001140978"/>
    </source>
</evidence>
<evidence type="ECO:0000313" key="1">
    <source>
        <dbReference type="EMBL" id="CAH8198286.1"/>
    </source>
</evidence>
<dbReference type="RefSeq" id="WP_168524604.1">
    <property type="nucleotide sequence ID" value="NZ_CALYLA010000026.1"/>
</dbReference>